<name>A0A8C6BCX8_MONMO</name>
<dbReference type="Proteomes" id="UP000694561">
    <property type="component" value="Unplaced"/>
</dbReference>
<dbReference type="InterPro" id="IPR007062">
    <property type="entry name" value="PPI-2"/>
</dbReference>
<evidence type="ECO:0000256" key="1">
    <source>
        <dbReference type="ARBA" id="ARBA00005472"/>
    </source>
</evidence>
<organism evidence="4 5">
    <name type="scientific">Monodon monoceros</name>
    <name type="common">Narwhal</name>
    <name type="synonym">Ceratodon monodon</name>
    <dbReference type="NCBI Taxonomy" id="40151"/>
    <lineage>
        <taxon>Eukaryota</taxon>
        <taxon>Metazoa</taxon>
        <taxon>Chordata</taxon>
        <taxon>Craniata</taxon>
        <taxon>Vertebrata</taxon>
        <taxon>Euteleostomi</taxon>
        <taxon>Mammalia</taxon>
        <taxon>Eutheria</taxon>
        <taxon>Laurasiatheria</taxon>
        <taxon>Artiodactyla</taxon>
        <taxon>Whippomorpha</taxon>
        <taxon>Cetacea</taxon>
        <taxon>Odontoceti</taxon>
        <taxon>Monodontidae</taxon>
        <taxon>Monodon</taxon>
    </lineage>
</organism>
<dbReference type="Ensembl" id="ENSMMNT00015015603.1">
    <property type="protein sequence ID" value="ENSMMNP00015014234.1"/>
    <property type="gene ID" value="ENSMMNG00015010495.1"/>
</dbReference>
<evidence type="ECO:0000256" key="3">
    <source>
        <dbReference type="SAM" id="MobiDB-lite"/>
    </source>
</evidence>
<accession>A0A8C6BCX8</accession>
<evidence type="ECO:0000313" key="5">
    <source>
        <dbReference type="Proteomes" id="UP000694561"/>
    </source>
</evidence>
<evidence type="ECO:0000313" key="4">
    <source>
        <dbReference type="Ensembl" id="ENSMMNP00015014234.1"/>
    </source>
</evidence>
<feature type="compositionally biased region" description="Basic and acidic residues" evidence="3">
    <location>
        <begin position="24"/>
        <end position="36"/>
    </location>
</feature>
<dbReference type="GO" id="GO:0004864">
    <property type="term" value="F:protein phosphatase inhibitor activity"/>
    <property type="evidence" value="ECO:0007669"/>
    <property type="project" value="UniProtKB-KW"/>
</dbReference>
<dbReference type="GeneTree" id="ENSGT00940000164483"/>
<feature type="compositionally biased region" description="Basic and acidic residues" evidence="3">
    <location>
        <begin position="113"/>
        <end position="125"/>
    </location>
</feature>
<reference evidence="4" key="1">
    <citation type="submission" date="2025-08" db="UniProtKB">
        <authorList>
            <consortium name="Ensembl"/>
        </authorList>
    </citation>
    <scope>IDENTIFICATION</scope>
</reference>
<protein>
    <submittedName>
        <fullName evidence="4">Uncharacterized protein</fullName>
    </submittedName>
</protein>
<reference evidence="4" key="2">
    <citation type="submission" date="2025-09" db="UniProtKB">
        <authorList>
            <consortium name="Ensembl"/>
        </authorList>
    </citation>
    <scope>IDENTIFICATION</scope>
</reference>
<evidence type="ECO:0000256" key="2">
    <source>
        <dbReference type="ARBA" id="ARBA00023272"/>
    </source>
</evidence>
<feature type="region of interest" description="Disordered" evidence="3">
    <location>
        <begin position="1"/>
        <end position="36"/>
    </location>
</feature>
<feature type="region of interest" description="Disordered" evidence="3">
    <location>
        <begin position="163"/>
        <end position="205"/>
    </location>
</feature>
<dbReference type="Pfam" id="PF04979">
    <property type="entry name" value="IPP-2"/>
    <property type="match status" value="1"/>
</dbReference>
<keyword evidence="2" id="KW-0650">Protein phosphatase inhibitor</keyword>
<comment type="similarity">
    <text evidence="1">Belongs to the protein phosphatase inhibitor 2 family.</text>
</comment>
<dbReference type="Gene3D" id="6.10.250.1050">
    <property type="match status" value="1"/>
</dbReference>
<sequence length="219" mass="24850">MTELKSEGALQAVGRTQGKTLGQEGRRALLEPKGQHTKLEAGCGELGAGKSQKWDESNFLATYRPAYRNCDFMKMNEPGGAKSDFETKEAMTLDSLANKLATTDTSELNYPVREPKKDGAHTSKTFLDKPEKQRQFEMKRKLHCNQGLNIKLARQLISKDLQREEVEDENKESWRATSQDKTTTMKESEDSPTSEEELQTHQEKESNCYISTPFWFTAC</sequence>
<feature type="region of interest" description="Disordered" evidence="3">
    <location>
        <begin position="105"/>
        <end position="125"/>
    </location>
</feature>
<proteinExistence type="inferred from homology"/>
<dbReference type="GO" id="GO:0009966">
    <property type="term" value="P:regulation of signal transduction"/>
    <property type="evidence" value="ECO:0007669"/>
    <property type="project" value="InterPro"/>
</dbReference>
<dbReference type="AlphaFoldDB" id="A0A8C6BCX8"/>
<keyword evidence="5" id="KW-1185">Reference proteome</keyword>